<accession>C4NVA0</accession>
<reference evidence="1" key="1">
    <citation type="journal article" date="2010" name="Antimicrob. Agents Chemother.">
        <title>blaCMY-2-positive IncA/C plasmids from Escherichia coli and Salmonella enterica are a distinct component of a larger lineage of plasmids.</title>
        <authorList>
            <person name="Call D.R."/>
            <person name="Singer R.S."/>
            <person name="Meng D."/>
            <person name="Broschat S.L."/>
            <person name="Orfe L.H."/>
            <person name="Anderson J.M."/>
            <person name="Herndon D.R."/>
            <person name="Kappmeyer L.S."/>
            <person name="Daniels J.B."/>
            <person name="Besser T.E."/>
        </authorList>
    </citation>
    <scope>NUCLEOTIDE SEQUENCE</scope>
    <source>
        <strain evidence="1">AM04528</strain>
        <plasmid evidence="1">pAM04528</plasmid>
    </source>
</reference>
<keyword evidence="1" id="KW-0614">Plasmid</keyword>
<sequence>MPVSSQQFEQDILATFWGSSGQCSLMTKFISSLPHFPQMMCTFLPMLLPLVESLLFHNNHPVNQADCGGTAVTQHLSFDSVVQRDIKPSRPVGDADAFLVELFKHFFVGNFFVHQFSSARISSMRFFAINLASKGTARLSILPLSWATMSCAFQAIPEREASGSLPELLIHLAFRYAASHSGLVEL</sequence>
<gene>
    <name evidence="1" type="ORF">pAM04528_0027</name>
</gene>
<dbReference type="EMBL" id="FJ621587">
    <property type="protein sequence ID" value="ACQ77810.1"/>
    <property type="molecule type" value="Genomic_DNA"/>
</dbReference>
<accession>A0A088SF05</accession>
<evidence type="ECO:0000313" key="1">
    <source>
        <dbReference type="EMBL" id="ACQ77810.1"/>
    </source>
</evidence>
<name>A0A088SF05_SALER</name>
<protein>
    <submittedName>
        <fullName evidence="1">Uncharacterized protein</fullName>
    </submittedName>
</protein>
<organism evidence="1">
    <name type="scientific">Salmonella enterica</name>
    <name type="common">Salmonella choleraesuis</name>
    <dbReference type="NCBI Taxonomy" id="28901"/>
    <lineage>
        <taxon>Bacteria</taxon>
        <taxon>Pseudomonadati</taxon>
        <taxon>Pseudomonadota</taxon>
        <taxon>Gammaproteobacteria</taxon>
        <taxon>Enterobacterales</taxon>
        <taxon>Enterobacteriaceae</taxon>
        <taxon>Salmonella</taxon>
    </lineage>
</organism>
<dbReference type="AlphaFoldDB" id="A0A088SF05"/>
<proteinExistence type="predicted"/>
<geneLocation type="plasmid" evidence="1">
    <name>pAM04528</name>
</geneLocation>